<feature type="compositionally biased region" description="Basic and acidic residues" evidence="1">
    <location>
        <begin position="501"/>
        <end position="513"/>
    </location>
</feature>
<keyword evidence="2" id="KW-0472">Membrane</keyword>
<gene>
    <name evidence="4" type="ORF">TTEB3V08_LOCUS3770</name>
</gene>
<evidence type="ECO:0008006" key="5">
    <source>
        <dbReference type="Google" id="ProtNLM"/>
    </source>
</evidence>
<evidence type="ECO:0000256" key="1">
    <source>
        <dbReference type="SAM" id="MobiDB-lite"/>
    </source>
</evidence>
<keyword evidence="2" id="KW-0812">Transmembrane</keyword>
<evidence type="ECO:0000313" key="4">
    <source>
        <dbReference type="EMBL" id="CAD7455712.1"/>
    </source>
</evidence>
<evidence type="ECO:0000256" key="2">
    <source>
        <dbReference type="SAM" id="Phobius"/>
    </source>
</evidence>
<dbReference type="EMBL" id="OE001007">
    <property type="protein sequence ID" value="CAD7455712.1"/>
    <property type="molecule type" value="Genomic_DNA"/>
</dbReference>
<feature type="region of interest" description="Disordered" evidence="1">
    <location>
        <begin position="460"/>
        <end position="563"/>
    </location>
</feature>
<keyword evidence="3" id="KW-0732">Signal</keyword>
<organism evidence="4">
    <name type="scientific">Timema tahoe</name>
    <dbReference type="NCBI Taxonomy" id="61484"/>
    <lineage>
        <taxon>Eukaryota</taxon>
        <taxon>Metazoa</taxon>
        <taxon>Ecdysozoa</taxon>
        <taxon>Arthropoda</taxon>
        <taxon>Hexapoda</taxon>
        <taxon>Insecta</taxon>
        <taxon>Pterygota</taxon>
        <taxon>Neoptera</taxon>
        <taxon>Polyneoptera</taxon>
        <taxon>Phasmatodea</taxon>
        <taxon>Timematodea</taxon>
        <taxon>Timematoidea</taxon>
        <taxon>Timematidae</taxon>
        <taxon>Timema</taxon>
    </lineage>
</organism>
<keyword evidence="2" id="KW-1133">Transmembrane helix</keyword>
<dbReference type="PANTHER" id="PTHR16502:SF0">
    <property type="entry name" value="KERATINOCYTE-ASSOCIATED TRANSMEMBRANE PROTEIN 2"/>
    <property type="match status" value="1"/>
</dbReference>
<accession>A0A7R9FNE1</accession>
<feature type="compositionally biased region" description="Basic and acidic residues" evidence="1">
    <location>
        <begin position="253"/>
        <end position="263"/>
    </location>
</feature>
<evidence type="ECO:0000256" key="3">
    <source>
        <dbReference type="SAM" id="SignalP"/>
    </source>
</evidence>
<feature type="transmembrane region" description="Helical" evidence="2">
    <location>
        <begin position="580"/>
        <end position="598"/>
    </location>
</feature>
<name>A0A7R9FNE1_9NEOP</name>
<feature type="chain" id="PRO_5030648118" description="Trans-Golgi network integral membrane protein 2" evidence="3">
    <location>
        <begin position="20"/>
        <end position="670"/>
    </location>
</feature>
<protein>
    <recommendedName>
        <fullName evidence="5">Trans-Golgi network integral membrane protein 2</fullName>
    </recommendedName>
</protein>
<dbReference type="AlphaFoldDB" id="A0A7R9FNE1"/>
<sequence>MSYLVIILICAHSFIKGQAFQPTDNLINQSNILALMKDDLGICDFPSKDVLTYPESVPFLAQCDRNIPHFNDTYQYYDVEFLLCMAFYDVSLRICEHVRLNNTFIIEQLPNNSTALMTLVDTITPKKLNSSNLFCSSLQKTLLNSSYSQTKKPVSFLNKQLEDLEKCEHICFDYFKNIQPLCSVLLWGNSLLSAPVNKNGKATELYLTTLNDNIGLTKGDNKTTADVIPSNKDPSRWQENPVRKTPANLMQDDPEKPSQENRNKPAVQINQTDPLSVGPVQSPQTAPGASVFLVKPKELFVPPSGEENLTRQVSSFLSSNSTLSNNTSIATQYNDGNKSALTEAKKMNDTNKMVEQSKESLDGINKFIAHNITIKPNKSDNNITVPEATVESIEKLKTHIETPSNTYEQSSITLKEKTAMDGEAKEQIQKGSLYEPGNVLKVNDADITKDITFKVPGLETKSGEAEELPLNLQNNEEDNLSIGDYNQGETPMDSDTDMSGADEHTDINDRVNVESEPDVPPAQNLEDGDLSLPGEILTPMKSGNDNGGNERQTGKMPAEGPDDTAYNRGGAFSEDEDSHFFAYFMTMVLICIIGYLVFHNKQKGRSRKGSRRRPNTAGYRKLDSNLEEAVTSSCSQSARDKMEASRNGVEWRAYILAATNSRVPEGQKVS</sequence>
<dbReference type="InterPro" id="IPR037645">
    <property type="entry name" value="KCT2"/>
</dbReference>
<feature type="signal peptide" evidence="3">
    <location>
        <begin position="1"/>
        <end position="19"/>
    </location>
</feature>
<dbReference type="PANTHER" id="PTHR16502">
    <property type="entry name" value="KERATINOCYTE-ASSOCIATED TRANSMEMBRANE PROTEIN 2"/>
    <property type="match status" value="1"/>
</dbReference>
<proteinExistence type="predicted"/>
<reference evidence="4" key="1">
    <citation type="submission" date="2020-11" db="EMBL/GenBank/DDBJ databases">
        <authorList>
            <person name="Tran Van P."/>
        </authorList>
    </citation>
    <scope>NUCLEOTIDE SEQUENCE</scope>
</reference>
<feature type="compositionally biased region" description="Polar residues" evidence="1">
    <location>
        <begin position="541"/>
        <end position="551"/>
    </location>
</feature>
<feature type="region of interest" description="Disordered" evidence="1">
    <location>
        <begin position="218"/>
        <end position="264"/>
    </location>
</feature>